<organism evidence="1">
    <name type="scientific">marine sediment metagenome</name>
    <dbReference type="NCBI Taxonomy" id="412755"/>
    <lineage>
        <taxon>unclassified sequences</taxon>
        <taxon>metagenomes</taxon>
        <taxon>ecological metagenomes</taxon>
    </lineage>
</organism>
<reference evidence="1" key="1">
    <citation type="journal article" date="2014" name="Front. Microbiol.">
        <title>High frequency of phylogenetically diverse reductive dehalogenase-homologous genes in deep subseafloor sedimentary metagenomes.</title>
        <authorList>
            <person name="Kawai M."/>
            <person name="Futagami T."/>
            <person name="Toyoda A."/>
            <person name="Takaki Y."/>
            <person name="Nishi S."/>
            <person name="Hori S."/>
            <person name="Arai W."/>
            <person name="Tsubouchi T."/>
            <person name="Morono Y."/>
            <person name="Uchiyama I."/>
            <person name="Ito T."/>
            <person name="Fujiyama A."/>
            <person name="Inagaki F."/>
            <person name="Takami H."/>
        </authorList>
    </citation>
    <scope>NUCLEOTIDE SEQUENCE</scope>
    <source>
        <strain evidence="1">Expedition CK06-06</strain>
    </source>
</reference>
<name>X1K829_9ZZZZ</name>
<comment type="caution">
    <text evidence="1">The sequence shown here is derived from an EMBL/GenBank/DDBJ whole genome shotgun (WGS) entry which is preliminary data.</text>
</comment>
<dbReference type="AlphaFoldDB" id="X1K829"/>
<gene>
    <name evidence="1" type="ORF">S06H3_19002</name>
</gene>
<accession>X1K829</accession>
<protein>
    <submittedName>
        <fullName evidence="1">Uncharacterized protein</fullName>
    </submittedName>
</protein>
<sequence length="104" mass="11284">PVVISGSFTATYTDAYLAYNIDDEKYAKNPAYTGSTLEAEGELTLVATINDKTTAGVTFYTEEALEAAEVTVDTFFIDFADGEFFAKLYAGNIASGLKEHLQMD</sequence>
<proteinExistence type="predicted"/>
<dbReference type="EMBL" id="BARV01009676">
    <property type="protein sequence ID" value="GAI03177.1"/>
    <property type="molecule type" value="Genomic_DNA"/>
</dbReference>
<feature type="non-terminal residue" evidence="1">
    <location>
        <position position="1"/>
    </location>
</feature>
<evidence type="ECO:0000313" key="1">
    <source>
        <dbReference type="EMBL" id="GAI03177.1"/>
    </source>
</evidence>